<feature type="transmembrane region" description="Helical" evidence="1">
    <location>
        <begin position="224"/>
        <end position="246"/>
    </location>
</feature>
<dbReference type="PANTHER" id="PTHR14969:SF13">
    <property type="entry name" value="AT30094P"/>
    <property type="match status" value="1"/>
</dbReference>
<feature type="transmembrane region" description="Helical" evidence="1">
    <location>
        <begin position="77"/>
        <end position="97"/>
    </location>
</feature>
<dbReference type="InterPro" id="IPR000326">
    <property type="entry name" value="PAP2/HPO"/>
</dbReference>
<sequence length="283" mass="30951">MRASKRELIVTYSVLAALLLLFTFLDLPLSQAVFNLKSPFGRFFEIFGETPGLLVGAFSAAALFVTRDRKTLWKNILSVLGFGLLALLFSLMGALMVNNYLTHGDLSMAVILPEGLVLFALLLFLASRLDMAKRAEIRRAAIVGLLLLVAAIVVINLIKIGWGRPRLRSMTDPAAQFTPWYLPQSVAAGEEFKSFPSGHTANAAVLLWITLLPAFINKLKGKEALLLVLAWAWVALVALSRIVMGAHFGSDVTMGAILTYTVFVALRAWKYRAAGKQQTVKSA</sequence>
<feature type="transmembrane region" description="Helical" evidence="1">
    <location>
        <begin position="109"/>
        <end position="129"/>
    </location>
</feature>
<feature type="transmembrane region" description="Helical" evidence="1">
    <location>
        <begin position="252"/>
        <end position="269"/>
    </location>
</feature>
<keyword evidence="1" id="KW-0472">Membrane</keyword>
<proteinExistence type="predicted"/>
<reference evidence="3" key="1">
    <citation type="submission" date="2016-04" db="EMBL/GenBank/DDBJ databases">
        <authorList>
            <person name="Evans L.H."/>
            <person name="Alamgir A."/>
            <person name="Owens N."/>
            <person name="Weber N.D."/>
            <person name="Virtaneva K."/>
            <person name="Barbian K."/>
            <person name="Babar A."/>
            <person name="Rosenke K."/>
        </authorList>
    </citation>
    <scope>NUCLEOTIDE SEQUENCE</scope>
    <source>
        <strain evidence="3">86</strain>
    </source>
</reference>
<dbReference type="InterPro" id="IPR036938">
    <property type="entry name" value="PAP2/HPO_sf"/>
</dbReference>
<feature type="domain" description="Phosphatidic acid phosphatase type 2/haloperoxidase" evidence="2">
    <location>
        <begin position="140"/>
        <end position="267"/>
    </location>
</feature>
<name>A0A212KED6_9FIRM</name>
<protein>
    <submittedName>
        <fullName evidence="3">Putative phosphoesterase</fullName>
    </submittedName>
</protein>
<feature type="transmembrane region" description="Helical" evidence="1">
    <location>
        <begin position="46"/>
        <end position="65"/>
    </location>
</feature>
<keyword evidence="1" id="KW-0812">Transmembrane</keyword>
<accession>A0A212KED6</accession>
<dbReference type="Gene3D" id="1.20.144.10">
    <property type="entry name" value="Phosphatidic acid phosphatase type 2/haloperoxidase"/>
    <property type="match status" value="1"/>
</dbReference>
<dbReference type="SMART" id="SM00014">
    <property type="entry name" value="acidPPc"/>
    <property type="match status" value="1"/>
</dbReference>
<organism evidence="3">
    <name type="scientific">uncultured Eubacteriales bacterium</name>
    <dbReference type="NCBI Taxonomy" id="172733"/>
    <lineage>
        <taxon>Bacteria</taxon>
        <taxon>Bacillati</taxon>
        <taxon>Bacillota</taxon>
        <taxon>Clostridia</taxon>
        <taxon>Eubacteriales</taxon>
        <taxon>environmental samples</taxon>
    </lineage>
</organism>
<evidence type="ECO:0000313" key="3">
    <source>
        <dbReference type="EMBL" id="SBW10073.1"/>
    </source>
</evidence>
<feature type="transmembrane region" description="Helical" evidence="1">
    <location>
        <begin position="141"/>
        <end position="162"/>
    </location>
</feature>
<evidence type="ECO:0000259" key="2">
    <source>
        <dbReference type="SMART" id="SM00014"/>
    </source>
</evidence>
<evidence type="ECO:0000256" key="1">
    <source>
        <dbReference type="SAM" id="Phobius"/>
    </source>
</evidence>
<dbReference type="Pfam" id="PF01569">
    <property type="entry name" value="PAP2"/>
    <property type="match status" value="1"/>
</dbReference>
<keyword evidence="1" id="KW-1133">Transmembrane helix</keyword>
<dbReference type="AlphaFoldDB" id="A0A212KED6"/>
<feature type="transmembrane region" description="Helical" evidence="1">
    <location>
        <begin position="199"/>
        <end position="217"/>
    </location>
</feature>
<dbReference type="SUPFAM" id="SSF48317">
    <property type="entry name" value="Acid phosphatase/Vanadium-dependent haloperoxidase"/>
    <property type="match status" value="1"/>
</dbReference>
<gene>
    <name evidence="3" type="ORF">KL86CLO1_12830</name>
</gene>
<dbReference type="PANTHER" id="PTHR14969">
    <property type="entry name" value="SPHINGOSINE-1-PHOSPHATE PHOSPHOHYDROLASE"/>
    <property type="match status" value="1"/>
</dbReference>
<dbReference type="EMBL" id="FLUN01000001">
    <property type="protein sequence ID" value="SBW10073.1"/>
    <property type="molecule type" value="Genomic_DNA"/>
</dbReference>